<sequence>MTMRKLPFLLAVICTISACKCNSNNEAVKEEEAVVLDSAQTALNIIAEDSATVFDDATRQWLGQSLKQPAVNWDRFKLISFWAEDSMQKADAALPRDFYNRFASVLKWSPDSSYILDIGSYGAVVVKDRTGKDVVEAGEPDSEVSIIYPKEHKKARILFGGPSSLQVLNASWADSSQVAMLALQDTSRTGRPDTLLWLIDVKEHFFRKYKWQ</sequence>
<dbReference type="EMBL" id="SDHZ01000002">
    <property type="protein sequence ID" value="RXK83920.1"/>
    <property type="molecule type" value="Genomic_DNA"/>
</dbReference>
<dbReference type="Proteomes" id="UP000290545">
    <property type="component" value="Unassembled WGS sequence"/>
</dbReference>
<comment type="caution">
    <text evidence="1">The sequence shown here is derived from an EMBL/GenBank/DDBJ whole genome shotgun (WGS) entry which is preliminary data.</text>
</comment>
<reference evidence="1 2" key="1">
    <citation type="submission" date="2019-01" db="EMBL/GenBank/DDBJ databases">
        <title>Filimonas sp. strain TTM-71.</title>
        <authorList>
            <person name="Chen W.-M."/>
        </authorList>
    </citation>
    <scope>NUCLEOTIDE SEQUENCE [LARGE SCALE GENOMIC DNA]</scope>
    <source>
        <strain evidence="1 2">TTM-71</strain>
    </source>
</reference>
<dbReference type="PROSITE" id="PS51257">
    <property type="entry name" value="PROKAR_LIPOPROTEIN"/>
    <property type="match status" value="1"/>
</dbReference>
<dbReference type="RefSeq" id="WP_129004972.1">
    <property type="nucleotide sequence ID" value="NZ_SDHZ01000002.1"/>
</dbReference>
<name>A0A4Q1D5W1_9BACT</name>
<evidence type="ECO:0000313" key="2">
    <source>
        <dbReference type="Proteomes" id="UP000290545"/>
    </source>
</evidence>
<evidence type="ECO:0000313" key="1">
    <source>
        <dbReference type="EMBL" id="RXK83920.1"/>
    </source>
</evidence>
<accession>A0A4Q1D5W1</accession>
<organism evidence="1 2">
    <name type="scientific">Filimonas effusa</name>
    <dbReference type="NCBI Taxonomy" id="2508721"/>
    <lineage>
        <taxon>Bacteria</taxon>
        <taxon>Pseudomonadati</taxon>
        <taxon>Bacteroidota</taxon>
        <taxon>Chitinophagia</taxon>
        <taxon>Chitinophagales</taxon>
        <taxon>Chitinophagaceae</taxon>
        <taxon>Filimonas</taxon>
    </lineage>
</organism>
<keyword evidence="2" id="KW-1185">Reference proteome</keyword>
<protein>
    <recommendedName>
        <fullName evidence="3">Lipoprotein</fullName>
    </recommendedName>
</protein>
<proteinExistence type="predicted"/>
<gene>
    <name evidence="1" type="ORF">ESB13_17785</name>
</gene>
<evidence type="ECO:0008006" key="3">
    <source>
        <dbReference type="Google" id="ProtNLM"/>
    </source>
</evidence>
<dbReference type="OrthoDB" id="1450187at2"/>
<dbReference type="AlphaFoldDB" id="A0A4Q1D5W1"/>